<dbReference type="Proteomes" id="UP001233999">
    <property type="component" value="Unassembled WGS sequence"/>
</dbReference>
<feature type="compositionally biased region" description="Polar residues" evidence="5">
    <location>
        <begin position="39"/>
        <end position="49"/>
    </location>
</feature>
<evidence type="ECO:0000313" key="6">
    <source>
        <dbReference type="EMBL" id="KAJ9595612.1"/>
    </source>
</evidence>
<dbReference type="PROSITE" id="PS50088">
    <property type="entry name" value="ANK_REPEAT"/>
    <property type="match status" value="3"/>
</dbReference>
<dbReference type="SMART" id="SM00248">
    <property type="entry name" value="ANK"/>
    <property type="match status" value="5"/>
</dbReference>
<feature type="region of interest" description="Disordered" evidence="5">
    <location>
        <begin position="1"/>
        <end position="69"/>
    </location>
</feature>
<dbReference type="InterPro" id="IPR002110">
    <property type="entry name" value="Ankyrin_rpt"/>
</dbReference>
<dbReference type="PANTHER" id="PTHR24173:SF74">
    <property type="entry name" value="ANKYRIN REPEAT DOMAIN-CONTAINING PROTEIN 16"/>
    <property type="match status" value="1"/>
</dbReference>
<evidence type="ECO:0000256" key="3">
    <source>
        <dbReference type="PROSITE-ProRule" id="PRU00023"/>
    </source>
</evidence>
<dbReference type="EMBL" id="JASPKZ010002326">
    <property type="protein sequence ID" value="KAJ9595612.1"/>
    <property type="molecule type" value="Genomic_DNA"/>
</dbReference>
<keyword evidence="4" id="KW-0175">Coiled coil</keyword>
<feature type="repeat" description="ANK" evidence="3">
    <location>
        <begin position="256"/>
        <end position="288"/>
    </location>
</feature>
<keyword evidence="2 3" id="KW-0040">ANK repeat</keyword>
<feature type="compositionally biased region" description="Basic and acidic residues" evidence="5">
    <location>
        <begin position="20"/>
        <end position="38"/>
    </location>
</feature>
<comment type="caution">
    <text evidence="6">The sequence shown here is derived from an EMBL/GenBank/DDBJ whole genome shotgun (WGS) entry which is preliminary data.</text>
</comment>
<evidence type="ECO:0000256" key="5">
    <source>
        <dbReference type="SAM" id="MobiDB-lite"/>
    </source>
</evidence>
<dbReference type="AlphaFoldDB" id="A0AAD8AAR8"/>
<name>A0AAD8AAR8_DIPPU</name>
<feature type="repeat" description="ANK" evidence="3">
    <location>
        <begin position="190"/>
        <end position="222"/>
    </location>
</feature>
<organism evidence="6 7">
    <name type="scientific">Diploptera punctata</name>
    <name type="common">Pacific beetle cockroach</name>
    <dbReference type="NCBI Taxonomy" id="6984"/>
    <lineage>
        <taxon>Eukaryota</taxon>
        <taxon>Metazoa</taxon>
        <taxon>Ecdysozoa</taxon>
        <taxon>Arthropoda</taxon>
        <taxon>Hexapoda</taxon>
        <taxon>Insecta</taxon>
        <taxon>Pterygota</taxon>
        <taxon>Neoptera</taxon>
        <taxon>Polyneoptera</taxon>
        <taxon>Dictyoptera</taxon>
        <taxon>Blattodea</taxon>
        <taxon>Blaberoidea</taxon>
        <taxon>Blaberidae</taxon>
        <taxon>Diplopterinae</taxon>
        <taxon>Diploptera</taxon>
    </lineage>
</organism>
<evidence type="ECO:0000256" key="2">
    <source>
        <dbReference type="ARBA" id="ARBA00023043"/>
    </source>
</evidence>
<dbReference type="PROSITE" id="PS50297">
    <property type="entry name" value="ANK_REP_REGION"/>
    <property type="match status" value="3"/>
</dbReference>
<evidence type="ECO:0000313" key="7">
    <source>
        <dbReference type="Proteomes" id="UP001233999"/>
    </source>
</evidence>
<dbReference type="Gene3D" id="1.25.40.20">
    <property type="entry name" value="Ankyrin repeat-containing domain"/>
    <property type="match status" value="1"/>
</dbReference>
<keyword evidence="7" id="KW-1185">Reference proteome</keyword>
<evidence type="ECO:0000256" key="1">
    <source>
        <dbReference type="ARBA" id="ARBA00022737"/>
    </source>
</evidence>
<reference evidence="6" key="2">
    <citation type="submission" date="2023-05" db="EMBL/GenBank/DDBJ databases">
        <authorList>
            <person name="Fouks B."/>
        </authorList>
    </citation>
    <scope>NUCLEOTIDE SEQUENCE</scope>
    <source>
        <strain evidence="6">Stay&amp;Tobe</strain>
        <tissue evidence="6">Testes</tissue>
    </source>
</reference>
<keyword evidence="1" id="KW-0677">Repeat</keyword>
<evidence type="ECO:0000256" key="4">
    <source>
        <dbReference type="SAM" id="Coils"/>
    </source>
</evidence>
<feature type="compositionally biased region" description="Basic and acidic residues" evidence="5">
    <location>
        <begin position="1"/>
        <end position="11"/>
    </location>
</feature>
<feature type="coiled-coil region" evidence="4">
    <location>
        <begin position="75"/>
        <end position="116"/>
    </location>
</feature>
<dbReference type="PRINTS" id="PR01415">
    <property type="entry name" value="ANKYRIN"/>
</dbReference>
<dbReference type="Pfam" id="PF12796">
    <property type="entry name" value="Ank_2"/>
    <property type="match status" value="2"/>
</dbReference>
<protein>
    <submittedName>
        <fullName evidence="6">Uncharacterized protein</fullName>
    </submittedName>
</protein>
<sequence>HRNTSTKEKQRTQNHNPHSRVPEKKCEIPEADTRKTQEMKSASDNFTSRSKSRRIKNQGVSSEPTIETAKFPSQIEQFKAILHQEKEENHILEQELENCRSEFSMMRKKLKHMRDEQDEIKKCHIALLSTAISASSFHKRNLQKFVAYIRNECEEVREKMTVQHFIQCGDTAMTQLLIDAGDDIHVGDHAGFTLLHDVAGGGYVDMAEILLDAGADINARATGGITPLHQAAMYGHLEMCKLLISKGCAVDQRSDFNSTPLHYAAENGHSEVVKFLVQCGANVNAEDSDGVTPYEDATRAGHISVAMWLAQNFSDEEQSICFCGQPLN</sequence>
<feature type="repeat" description="ANK" evidence="3">
    <location>
        <begin position="223"/>
        <end position="255"/>
    </location>
</feature>
<dbReference type="PANTHER" id="PTHR24173">
    <property type="entry name" value="ANKYRIN REPEAT CONTAINING"/>
    <property type="match status" value="1"/>
</dbReference>
<accession>A0AAD8AAR8</accession>
<dbReference type="InterPro" id="IPR036770">
    <property type="entry name" value="Ankyrin_rpt-contain_sf"/>
</dbReference>
<dbReference type="SUPFAM" id="SSF48403">
    <property type="entry name" value="Ankyrin repeat"/>
    <property type="match status" value="1"/>
</dbReference>
<reference evidence="6" key="1">
    <citation type="journal article" date="2023" name="IScience">
        <title>Live-bearing cockroach genome reveals convergent evolutionary mechanisms linked to viviparity in insects and beyond.</title>
        <authorList>
            <person name="Fouks B."/>
            <person name="Harrison M.C."/>
            <person name="Mikhailova A.A."/>
            <person name="Marchal E."/>
            <person name="English S."/>
            <person name="Carruthers M."/>
            <person name="Jennings E.C."/>
            <person name="Chiamaka E.L."/>
            <person name="Frigard R.A."/>
            <person name="Pippel M."/>
            <person name="Attardo G.M."/>
            <person name="Benoit J.B."/>
            <person name="Bornberg-Bauer E."/>
            <person name="Tobe S.S."/>
        </authorList>
    </citation>
    <scope>NUCLEOTIDE SEQUENCE</scope>
    <source>
        <strain evidence="6">Stay&amp;Tobe</strain>
    </source>
</reference>
<feature type="non-terminal residue" evidence="6">
    <location>
        <position position="1"/>
    </location>
</feature>
<proteinExistence type="predicted"/>
<gene>
    <name evidence="6" type="ORF">L9F63_013208</name>
</gene>